<evidence type="ECO:0000256" key="1">
    <source>
        <dbReference type="ARBA" id="ARBA00010815"/>
    </source>
</evidence>
<dbReference type="EMBL" id="CP040946">
    <property type="protein sequence ID" value="QDC45359.1"/>
    <property type="molecule type" value="Genomic_DNA"/>
</dbReference>
<dbReference type="GO" id="GO:0032259">
    <property type="term" value="P:methylation"/>
    <property type="evidence" value="ECO:0007669"/>
    <property type="project" value="UniProtKB-KW"/>
</dbReference>
<dbReference type="PIRSF" id="PIRSF003085">
    <property type="entry name" value="CMAS"/>
    <property type="match status" value="1"/>
</dbReference>
<keyword evidence="3 7" id="KW-0808">Transferase</keyword>
<dbReference type="SUPFAM" id="SSF53335">
    <property type="entry name" value="S-adenosyl-L-methionine-dependent methyltransferases"/>
    <property type="match status" value="1"/>
</dbReference>
<evidence type="ECO:0000256" key="6">
    <source>
        <dbReference type="PIRSR" id="PIRSR003085-1"/>
    </source>
</evidence>
<evidence type="ECO:0000256" key="2">
    <source>
        <dbReference type="ARBA" id="ARBA00022603"/>
    </source>
</evidence>
<keyword evidence="2 7" id="KW-0489">Methyltransferase</keyword>
<dbReference type="InterPro" id="IPR003333">
    <property type="entry name" value="CMAS"/>
</dbReference>
<dbReference type="CDD" id="cd02440">
    <property type="entry name" value="AdoMet_MTases"/>
    <property type="match status" value="1"/>
</dbReference>
<dbReference type="InterPro" id="IPR050723">
    <property type="entry name" value="CFA/CMAS"/>
</dbReference>
<feature type="active site" evidence="6">
    <location>
        <position position="399"/>
    </location>
</feature>
<dbReference type="PANTHER" id="PTHR43667:SF2">
    <property type="entry name" value="FATTY ACID C-METHYL TRANSFERASE"/>
    <property type="match status" value="1"/>
</dbReference>
<keyword evidence="5" id="KW-0443">Lipid metabolism</keyword>
<evidence type="ECO:0000313" key="8">
    <source>
        <dbReference type="Proteomes" id="UP000311008"/>
    </source>
</evidence>
<evidence type="ECO:0000256" key="4">
    <source>
        <dbReference type="ARBA" id="ARBA00022691"/>
    </source>
</evidence>
<comment type="similarity">
    <text evidence="1">Belongs to the CFA/CMAS family.</text>
</comment>
<dbReference type="InterPro" id="IPR029063">
    <property type="entry name" value="SAM-dependent_MTases_sf"/>
</dbReference>
<evidence type="ECO:0000313" key="7">
    <source>
        <dbReference type="EMBL" id="QDC45359.1"/>
    </source>
</evidence>
<accession>A0A5B8CVT5</accession>
<name>A0A5B8CVT5_9PROT</name>
<evidence type="ECO:0000256" key="5">
    <source>
        <dbReference type="ARBA" id="ARBA00023098"/>
    </source>
</evidence>
<reference evidence="8" key="1">
    <citation type="journal article" date="2019" name="ISME J.">
        <title>Evolution in action: habitat transition from sediment to the pelagial leads to genome streamlining in Methylophilaceae.</title>
        <authorList>
            <person name="Salcher M."/>
            <person name="Schaefle D."/>
            <person name="Kaspar M."/>
            <person name="Neuenschwander S.M."/>
            <person name="Ghai R."/>
        </authorList>
    </citation>
    <scope>NUCLEOTIDE SEQUENCE [LARGE SCALE GENOMIC DNA]</scope>
    <source>
        <strain evidence="8">MMS-M-51</strain>
    </source>
</reference>
<gene>
    <name evidence="7" type="ORF">FIU01_06400</name>
</gene>
<dbReference type="OrthoDB" id="9782855at2"/>
<proteinExistence type="inferred from homology"/>
<dbReference type="GO" id="GO:0008168">
    <property type="term" value="F:methyltransferase activity"/>
    <property type="evidence" value="ECO:0007669"/>
    <property type="project" value="UniProtKB-KW"/>
</dbReference>
<dbReference type="Gene3D" id="3.40.50.150">
    <property type="entry name" value="Vaccinia Virus protein VP39"/>
    <property type="match status" value="1"/>
</dbReference>
<evidence type="ECO:0000256" key="3">
    <source>
        <dbReference type="ARBA" id="ARBA00022679"/>
    </source>
</evidence>
<protein>
    <submittedName>
        <fullName evidence="7">Class I SAM-dependent methyltransferase</fullName>
    </submittedName>
</protein>
<dbReference type="Proteomes" id="UP000311008">
    <property type="component" value="Chromosome"/>
</dbReference>
<keyword evidence="8" id="KW-1185">Reference proteome</keyword>
<sequence>MAPSPLPVTTDTLTKPLKPKSRAKWVAKLAKSQVLSRLSGLRKGQLILIDGSERHVFGRLDAGDLQATITVHDPRFYGEIAFGGSIGAGEAYMLGYWQADTLTNVVRLMVLNQSVMDTLEGGYQWFTKPLLKVFHWLNSNSEAGSQKNIAAHYDLGNDLFQLFLDPTMMYSSAMFDEDTATLQAASERKLQVICDKLQLVPTDHVLEIGTGWGGFAIYAAKHYGCHVTTTTISEQQYLLAQSRILAEGLQDQITLLKHDYRHLQGQFDKLVSIEMIEAVGHQYYDTYFNKVSQLLKPDGVALIQAITIADQRYESAIRSVDFIQRYIFPGSNIPSNTAMLTSITNASDLRLVDLQDIGLDYATTLRLWRENFFAQLDAVRQLGYSEAFIRMWDFYLSYCEGGFAECALGDVHLLLAKPEYRALKRV</sequence>
<organism evidence="7 8">
    <name type="scientific">Methylophilus medardicus</name>
    <dbReference type="NCBI Taxonomy" id="2588534"/>
    <lineage>
        <taxon>Bacteria</taxon>
        <taxon>Pseudomonadati</taxon>
        <taxon>Pseudomonadota</taxon>
        <taxon>Betaproteobacteria</taxon>
        <taxon>Nitrosomonadales</taxon>
        <taxon>Methylophilaceae</taxon>
        <taxon>Methylophilus</taxon>
    </lineage>
</organism>
<dbReference type="AlphaFoldDB" id="A0A5B8CVT5"/>
<dbReference type="Pfam" id="PF02353">
    <property type="entry name" value="CMAS"/>
    <property type="match status" value="1"/>
</dbReference>
<dbReference type="PANTHER" id="PTHR43667">
    <property type="entry name" value="CYCLOPROPANE-FATTY-ACYL-PHOSPHOLIPID SYNTHASE"/>
    <property type="match status" value="1"/>
</dbReference>
<dbReference type="KEGG" id="mmec:FIU01_06400"/>
<keyword evidence="4" id="KW-0949">S-adenosyl-L-methionine</keyword>
<dbReference type="GO" id="GO:0008610">
    <property type="term" value="P:lipid biosynthetic process"/>
    <property type="evidence" value="ECO:0007669"/>
    <property type="project" value="InterPro"/>
</dbReference>